<name>A0A1M4SFA7_9BACT</name>
<gene>
    <name evidence="1" type="ORF">SAMN05444008_101105</name>
</gene>
<keyword evidence="2" id="KW-1185">Reference proteome</keyword>
<accession>A0A1M4SFA7</accession>
<evidence type="ECO:0000313" key="1">
    <source>
        <dbReference type="EMBL" id="SHE30848.1"/>
    </source>
</evidence>
<protein>
    <submittedName>
        <fullName evidence="1">Phage/plasmid-like protein TIGR03299</fullName>
    </submittedName>
</protein>
<organism evidence="1 2">
    <name type="scientific">Cnuella takakiae</name>
    <dbReference type="NCBI Taxonomy" id="1302690"/>
    <lineage>
        <taxon>Bacteria</taxon>
        <taxon>Pseudomonadati</taxon>
        <taxon>Bacteroidota</taxon>
        <taxon>Chitinophagia</taxon>
        <taxon>Chitinophagales</taxon>
        <taxon>Chitinophagaceae</taxon>
        <taxon>Cnuella</taxon>
    </lineage>
</organism>
<dbReference type="AlphaFoldDB" id="A0A1M4SFA7"/>
<dbReference type="InterPro" id="IPR017686">
    <property type="entry name" value="Phg/plasmid-like_prot"/>
</dbReference>
<dbReference type="RefSeq" id="WP_073038983.1">
    <property type="nucleotide sequence ID" value="NZ_FQUO01000001.1"/>
</dbReference>
<sequence>MAHNLNYNETTGKYSFFSVKEKPWHGLGQIVTDYPTSAEAIQHAGLDYRVEKRRLFTYDSANAFGNADTITPTIEVPQQFATVRTDNDAVLGVVGRDYNVVQNVDAFSFFDSIMGGKGIQYETAGALGKGERIFITAKLPQYIRVGREDLVEQYLFLTTSHDGLGSITAAFTPIRIVCNNTLTAALKASSSTIRIRHTGNAREKLAQAHKVMGMASVLSQTLEGIWNGWSKVRVTDSQVQALIRQALAPNKEVLHNLQMGAQDALSTQFKNVCEQVFRYSQESPTQQTEETKGTLFGAYNAITGYYQNLRSYRDEEAKLRSLLFGGLAQARTTKAFQLCADMAQDPALATGLN</sequence>
<evidence type="ECO:0000313" key="2">
    <source>
        <dbReference type="Proteomes" id="UP000184368"/>
    </source>
</evidence>
<proteinExistence type="predicted"/>
<dbReference type="Proteomes" id="UP000184368">
    <property type="component" value="Unassembled WGS sequence"/>
</dbReference>
<dbReference type="Pfam" id="PF06067">
    <property type="entry name" value="DUF932"/>
    <property type="match status" value="1"/>
</dbReference>
<dbReference type="NCBIfam" id="TIGR03299">
    <property type="entry name" value="LGT_TIGR03299"/>
    <property type="match status" value="1"/>
</dbReference>
<dbReference type="EMBL" id="FQUO01000001">
    <property type="protein sequence ID" value="SHE30848.1"/>
    <property type="molecule type" value="Genomic_DNA"/>
</dbReference>
<reference evidence="1 2" key="1">
    <citation type="submission" date="2016-11" db="EMBL/GenBank/DDBJ databases">
        <authorList>
            <person name="Jaros S."/>
            <person name="Januszkiewicz K."/>
            <person name="Wedrychowicz H."/>
        </authorList>
    </citation>
    <scope>NUCLEOTIDE SEQUENCE [LARGE SCALE GENOMIC DNA]</scope>
    <source>
        <strain evidence="1 2">DSM 26897</strain>
    </source>
</reference>
<dbReference type="InterPro" id="IPR026325">
    <property type="entry name" value="DUF932"/>
</dbReference>